<comment type="caution">
    <text evidence="2">The sequence shown here is derived from an EMBL/GenBank/DDBJ whole genome shotgun (WGS) entry which is preliminary data.</text>
</comment>
<dbReference type="EMBL" id="JAPCWZ010000009">
    <property type="protein sequence ID" value="KAK8851337.1"/>
    <property type="molecule type" value="Genomic_DNA"/>
</dbReference>
<reference evidence="2 3" key="1">
    <citation type="journal article" date="2024" name="IMA Fungus">
        <title>Apiospora arundinis, a panoply of carbohydrate-active enzymes and secondary metabolites.</title>
        <authorList>
            <person name="Sorensen T."/>
            <person name="Petersen C."/>
            <person name="Muurmann A.T."/>
            <person name="Christiansen J.V."/>
            <person name="Brundto M.L."/>
            <person name="Overgaard C.K."/>
            <person name="Boysen A.T."/>
            <person name="Wollenberg R.D."/>
            <person name="Larsen T.O."/>
            <person name="Sorensen J.L."/>
            <person name="Nielsen K.L."/>
            <person name="Sondergaard T.E."/>
        </authorList>
    </citation>
    <scope>NUCLEOTIDE SEQUENCE [LARGE SCALE GENOMIC DNA]</scope>
    <source>
        <strain evidence="2 3">AAU 773</strain>
    </source>
</reference>
<feature type="region of interest" description="Disordered" evidence="1">
    <location>
        <begin position="1"/>
        <end position="25"/>
    </location>
</feature>
<accession>A0ABR2HRJ4</accession>
<keyword evidence="3" id="KW-1185">Reference proteome</keyword>
<sequence>MKSLDSPSRLAPTAAPTAEQSGCRAAGDGLVPMRAKSGHVVHREQSEGYRDEFADVQLN</sequence>
<evidence type="ECO:0000313" key="3">
    <source>
        <dbReference type="Proteomes" id="UP001390339"/>
    </source>
</evidence>
<organism evidence="2 3">
    <name type="scientific">Apiospora arundinis</name>
    <dbReference type="NCBI Taxonomy" id="335852"/>
    <lineage>
        <taxon>Eukaryota</taxon>
        <taxon>Fungi</taxon>
        <taxon>Dikarya</taxon>
        <taxon>Ascomycota</taxon>
        <taxon>Pezizomycotina</taxon>
        <taxon>Sordariomycetes</taxon>
        <taxon>Xylariomycetidae</taxon>
        <taxon>Amphisphaeriales</taxon>
        <taxon>Apiosporaceae</taxon>
        <taxon>Apiospora</taxon>
    </lineage>
</organism>
<evidence type="ECO:0000256" key="1">
    <source>
        <dbReference type="SAM" id="MobiDB-lite"/>
    </source>
</evidence>
<evidence type="ECO:0000313" key="2">
    <source>
        <dbReference type="EMBL" id="KAK8851337.1"/>
    </source>
</evidence>
<proteinExistence type="predicted"/>
<feature type="region of interest" description="Disordered" evidence="1">
    <location>
        <begin position="39"/>
        <end position="59"/>
    </location>
</feature>
<gene>
    <name evidence="2" type="ORF">PGQ11_013816</name>
</gene>
<feature type="compositionally biased region" description="Basic and acidic residues" evidence="1">
    <location>
        <begin position="41"/>
        <end position="53"/>
    </location>
</feature>
<protein>
    <recommendedName>
        <fullName evidence="4">DUF397 domain-containing protein</fullName>
    </recommendedName>
</protein>
<dbReference type="Proteomes" id="UP001390339">
    <property type="component" value="Unassembled WGS sequence"/>
</dbReference>
<name>A0ABR2HRJ4_9PEZI</name>
<evidence type="ECO:0008006" key="4">
    <source>
        <dbReference type="Google" id="ProtNLM"/>
    </source>
</evidence>